<proteinExistence type="predicted"/>
<dbReference type="Proteomes" id="UP001367508">
    <property type="component" value="Unassembled WGS sequence"/>
</dbReference>
<dbReference type="InterPro" id="IPR011989">
    <property type="entry name" value="ARM-like"/>
</dbReference>
<organism evidence="1 2">
    <name type="scientific">Canavalia gladiata</name>
    <name type="common">Sword bean</name>
    <name type="synonym">Dolichos gladiatus</name>
    <dbReference type="NCBI Taxonomy" id="3824"/>
    <lineage>
        <taxon>Eukaryota</taxon>
        <taxon>Viridiplantae</taxon>
        <taxon>Streptophyta</taxon>
        <taxon>Embryophyta</taxon>
        <taxon>Tracheophyta</taxon>
        <taxon>Spermatophyta</taxon>
        <taxon>Magnoliopsida</taxon>
        <taxon>eudicotyledons</taxon>
        <taxon>Gunneridae</taxon>
        <taxon>Pentapetalae</taxon>
        <taxon>rosids</taxon>
        <taxon>fabids</taxon>
        <taxon>Fabales</taxon>
        <taxon>Fabaceae</taxon>
        <taxon>Papilionoideae</taxon>
        <taxon>50 kb inversion clade</taxon>
        <taxon>NPAAA clade</taxon>
        <taxon>indigoferoid/millettioid clade</taxon>
        <taxon>Phaseoleae</taxon>
        <taxon>Canavalia</taxon>
    </lineage>
</organism>
<accession>A0AAN9MYZ0</accession>
<evidence type="ECO:0000313" key="1">
    <source>
        <dbReference type="EMBL" id="KAK7360847.1"/>
    </source>
</evidence>
<dbReference type="EMBL" id="JAYMYQ010000001">
    <property type="protein sequence ID" value="KAK7360847.1"/>
    <property type="molecule type" value="Genomic_DNA"/>
</dbReference>
<name>A0AAN9MYZ0_CANGL</name>
<keyword evidence="2" id="KW-1185">Reference proteome</keyword>
<gene>
    <name evidence="1" type="ORF">VNO77_02863</name>
</gene>
<comment type="caution">
    <text evidence="1">The sequence shown here is derived from an EMBL/GenBank/DDBJ whole genome shotgun (WGS) entry which is preliminary data.</text>
</comment>
<reference evidence="1 2" key="1">
    <citation type="submission" date="2024-01" db="EMBL/GenBank/DDBJ databases">
        <title>The genomes of 5 underutilized Papilionoideae crops provide insights into root nodulation and disease resistanc.</title>
        <authorList>
            <person name="Jiang F."/>
        </authorList>
    </citation>
    <scope>NUCLEOTIDE SEQUENCE [LARGE SCALE GENOMIC DNA]</scope>
    <source>
        <strain evidence="1">LVBAO_FW01</strain>
        <tissue evidence="1">Leaves</tissue>
    </source>
</reference>
<protein>
    <submittedName>
        <fullName evidence="1">Uncharacterized protein</fullName>
    </submittedName>
</protein>
<dbReference type="Gene3D" id="1.25.10.10">
    <property type="entry name" value="Leucine-rich Repeat Variant"/>
    <property type="match status" value="1"/>
</dbReference>
<dbReference type="AlphaFoldDB" id="A0AAN9MYZ0"/>
<sequence>MEEVLELAFIKDVKERMAGVERLHQVLELHFNALVLTVIDRLSDVKKPVRNAARRLLLTLVEISSPTITVERVGSFAWTFEYLKLKPHIPVSRSSNLRSQFDEYGLARPNYDIQTLNTSAGGTSLQFMVKKIAEVASKESSDPRLPLSITEFLQETVALCDEERHMHAHLWTNSGDLPSF</sequence>
<evidence type="ECO:0000313" key="2">
    <source>
        <dbReference type="Proteomes" id="UP001367508"/>
    </source>
</evidence>